<dbReference type="AlphaFoldDB" id="A0A364XV97"/>
<evidence type="ECO:0000313" key="2">
    <source>
        <dbReference type="Proteomes" id="UP000251889"/>
    </source>
</evidence>
<accession>A0A364XV97</accession>
<protein>
    <submittedName>
        <fullName evidence="1">Uncharacterized protein</fullName>
    </submittedName>
</protein>
<name>A0A364XV97_9BACT</name>
<dbReference type="Proteomes" id="UP000251889">
    <property type="component" value="Unassembled WGS sequence"/>
</dbReference>
<proteinExistence type="predicted"/>
<sequence>MKTSTYNPSPLEVDFANALYILQKELEKHLQDNQIIHVESHIRKDNPMVKFSLLDKDGDPHEIVVRIIQIPDKF</sequence>
<evidence type="ECO:0000313" key="1">
    <source>
        <dbReference type="EMBL" id="RAV98083.1"/>
    </source>
</evidence>
<organism evidence="1 2">
    <name type="scientific">Pseudochryseolinea flava</name>
    <dbReference type="NCBI Taxonomy" id="2059302"/>
    <lineage>
        <taxon>Bacteria</taxon>
        <taxon>Pseudomonadati</taxon>
        <taxon>Bacteroidota</taxon>
        <taxon>Cytophagia</taxon>
        <taxon>Cytophagales</taxon>
        <taxon>Fulvivirgaceae</taxon>
        <taxon>Pseudochryseolinea</taxon>
    </lineage>
</organism>
<dbReference type="EMBL" id="QMFY01000022">
    <property type="protein sequence ID" value="RAV98083.1"/>
    <property type="molecule type" value="Genomic_DNA"/>
</dbReference>
<reference evidence="1 2" key="1">
    <citation type="submission" date="2018-06" db="EMBL/GenBank/DDBJ databases">
        <title>Chryseolinea flavus sp. nov., a member of the phylum Bacteroidetes isolated from soil.</title>
        <authorList>
            <person name="Li Y."/>
            <person name="Wang J."/>
        </authorList>
    </citation>
    <scope>NUCLEOTIDE SEQUENCE [LARGE SCALE GENOMIC DNA]</scope>
    <source>
        <strain evidence="1 2">SDU1-6</strain>
    </source>
</reference>
<gene>
    <name evidence="1" type="ORF">DQQ10_25455</name>
</gene>
<keyword evidence="2" id="KW-1185">Reference proteome</keyword>
<comment type="caution">
    <text evidence="1">The sequence shown here is derived from an EMBL/GenBank/DDBJ whole genome shotgun (WGS) entry which is preliminary data.</text>
</comment>
<dbReference type="OrthoDB" id="853580at2"/>
<dbReference type="RefSeq" id="WP_112749766.1">
    <property type="nucleotide sequence ID" value="NZ_QMFY01000022.1"/>
</dbReference>